<reference evidence="2" key="1">
    <citation type="journal article" date="2019" name="Int. J. Syst. Evol. Microbiol.">
        <title>The Global Catalogue of Microorganisms (GCM) 10K type strain sequencing project: providing services to taxonomists for standard genome sequencing and annotation.</title>
        <authorList>
            <consortium name="The Broad Institute Genomics Platform"/>
            <consortium name="The Broad Institute Genome Sequencing Center for Infectious Disease"/>
            <person name="Wu L."/>
            <person name="Ma J."/>
        </authorList>
    </citation>
    <scope>NUCLEOTIDE SEQUENCE [LARGE SCALE GENOMIC DNA]</scope>
    <source>
        <strain evidence="2">JCM 14559</strain>
    </source>
</reference>
<comment type="caution">
    <text evidence="1">The sequence shown here is derived from an EMBL/GenBank/DDBJ whole genome shotgun (WGS) entry which is preliminary data.</text>
</comment>
<proteinExistence type="predicted"/>
<dbReference type="EMBL" id="BAAANS010000063">
    <property type="protein sequence ID" value="GAA2118589.1"/>
    <property type="molecule type" value="Genomic_DNA"/>
</dbReference>
<name>A0ABP5JIP2_9ACTN</name>
<organism evidence="1 2">
    <name type="scientific">Kitasatospora saccharophila</name>
    <dbReference type="NCBI Taxonomy" id="407973"/>
    <lineage>
        <taxon>Bacteria</taxon>
        <taxon>Bacillati</taxon>
        <taxon>Actinomycetota</taxon>
        <taxon>Actinomycetes</taxon>
        <taxon>Kitasatosporales</taxon>
        <taxon>Streptomycetaceae</taxon>
        <taxon>Kitasatospora</taxon>
    </lineage>
</organism>
<dbReference type="Proteomes" id="UP001500897">
    <property type="component" value="Unassembled WGS sequence"/>
</dbReference>
<evidence type="ECO:0000313" key="2">
    <source>
        <dbReference type="Proteomes" id="UP001500897"/>
    </source>
</evidence>
<gene>
    <name evidence="1" type="ORF">GCM10009759_66000</name>
</gene>
<sequence>MERPNRPPTRPTASDEVTAARGGNVILTFFPRWVEHDERNRTEWMVVRVGPGPADGVRVFRRR</sequence>
<protein>
    <submittedName>
        <fullName evidence="1">Uncharacterized protein</fullName>
    </submittedName>
</protein>
<accession>A0ABP5JIP2</accession>
<evidence type="ECO:0000313" key="1">
    <source>
        <dbReference type="EMBL" id="GAA2118589.1"/>
    </source>
</evidence>
<keyword evidence="2" id="KW-1185">Reference proteome</keyword>